<dbReference type="HAMAP" id="MF_03022">
    <property type="entry name" value="Katanin_p80_B1"/>
    <property type="match status" value="1"/>
</dbReference>
<evidence type="ECO:0000256" key="7">
    <source>
        <dbReference type="HAMAP-Rule" id="MF_03022"/>
    </source>
</evidence>
<sequence length="597" mass="65932">MFKHSQIMAHSSNVNCFRFGRRSGQVAVSGGDDTNVNVWRLRDNETKNIMSLAGHSSPVECVIFDPTEKKVVAGAKSGAIKAYDMESAKVFRTLKGHMSNCTTIDYHMYGDYVASGALDTNVKIWDLKTKNCVQTFKGHKTEVTCVGFTPDGRWLTSGGADGSLKIWDLTAGKLLHEFSDHDGAIVCLEFNPEEYILVSSSTDKTVRFWDVEAFQLLGLTPTDSGVTTCIAHTMSEPYSGKYALCSSQDMIKVWSYESSVKCHDQLAWNRDSMNSQTLGDTFVTDNLQLFGASFANAFVSIWRVDLNQMEPFAPPKTAKPTSTPSGPRPVNTPLSGPRPVNTPPSGPRSVSTPPAKPQTARPPPQQEPEVTNVATHMGIDTVKRFSIDLSPPEPVTVSQPEPAAVPTEPEEAQPVGDYIKELRCGMEVSLRTLRSRQKCLEQFMTYWEKGDVHGGFRFMGQLPVGTKEAMTKDILAAVEFSTVGLDLEACVLLLPLASELVVTPASDSYIATGIAVAKQLVAMFGPLVRDSRDARKNAREINFASEERAMRCDACHREFVELRNRSQKVLESNCRPMNVVRELNEFRAMLAEYCWTP</sequence>
<dbReference type="InterPro" id="IPR036322">
    <property type="entry name" value="WD40_repeat_dom_sf"/>
</dbReference>
<dbReference type="VEuPathDB" id="FungiDB:AeMF1_003732"/>
<feature type="domain" description="WDR36/Utp21 N-terminal" evidence="11">
    <location>
        <begin position="24"/>
        <end position="209"/>
    </location>
</feature>
<dbReference type="InterPro" id="IPR028021">
    <property type="entry name" value="Katanin_C-terminal"/>
</dbReference>
<feature type="compositionally biased region" description="Low complexity" evidence="9">
    <location>
        <begin position="399"/>
        <end position="412"/>
    </location>
</feature>
<evidence type="ECO:0000256" key="8">
    <source>
        <dbReference type="PROSITE-ProRule" id="PRU00221"/>
    </source>
</evidence>
<keyword evidence="5" id="KW-0677">Repeat</keyword>
<keyword evidence="2 7" id="KW-0963">Cytoplasm</keyword>
<evidence type="ECO:0000256" key="1">
    <source>
        <dbReference type="ARBA" id="ARBA00004245"/>
    </source>
</evidence>
<evidence type="ECO:0000256" key="2">
    <source>
        <dbReference type="ARBA" id="ARBA00022490"/>
    </source>
</evidence>
<evidence type="ECO:0000256" key="5">
    <source>
        <dbReference type="ARBA" id="ARBA00022737"/>
    </source>
</evidence>
<dbReference type="GO" id="GO:0007019">
    <property type="term" value="P:microtubule depolymerization"/>
    <property type="evidence" value="ECO:0007669"/>
    <property type="project" value="TreeGrafter"/>
</dbReference>
<feature type="repeat" description="WD" evidence="8">
    <location>
        <begin position="94"/>
        <end position="135"/>
    </location>
</feature>
<dbReference type="Gene3D" id="2.130.10.10">
    <property type="entry name" value="YVTN repeat-like/Quinoprotein amine dehydrogenase"/>
    <property type="match status" value="2"/>
</dbReference>
<name>A0A6G0XGL9_9STRA</name>
<feature type="repeat" description="WD" evidence="8">
    <location>
        <begin position="136"/>
        <end position="177"/>
    </location>
</feature>
<evidence type="ECO:0000256" key="3">
    <source>
        <dbReference type="ARBA" id="ARBA00022574"/>
    </source>
</evidence>
<protein>
    <recommendedName>
        <fullName evidence="7">Katanin p80 WD40 repeat-containing subunit B1 homolog</fullName>
    </recommendedName>
</protein>
<gene>
    <name evidence="12" type="ORF">Ae201684_005048</name>
</gene>
<dbReference type="GO" id="GO:0005874">
    <property type="term" value="C:microtubule"/>
    <property type="evidence" value="ECO:0007669"/>
    <property type="project" value="UniProtKB-KW"/>
</dbReference>
<evidence type="ECO:0000259" key="11">
    <source>
        <dbReference type="Pfam" id="PF25171"/>
    </source>
</evidence>
<keyword evidence="4 7" id="KW-0493">Microtubule</keyword>
<keyword evidence="6 7" id="KW-0206">Cytoskeleton</keyword>
<dbReference type="AlphaFoldDB" id="A0A6G0XGL9"/>
<comment type="function">
    <text evidence="7">May participate in a complex which severs microtubules in an ATP-dependent manner. Microtubule severing may promote rapid reorganization of cellular microtubule arrays.</text>
</comment>
<reference evidence="12 13" key="1">
    <citation type="submission" date="2019-07" db="EMBL/GenBank/DDBJ databases">
        <title>Genomics analysis of Aphanomyces spp. identifies a new class of oomycete effector associated with host adaptation.</title>
        <authorList>
            <person name="Gaulin E."/>
        </authorList>
    </citation>
    <scope>NUCLEOTIDE SEQUENCE [LARGE SCALE GENOMIC DNA]</scope>
    <source>
        <strain evidence="12 13">ATCC 201684</strain>
    </source>
</reference>
<comment type="subcellular location">
    <subcellularLocation>
        <location evidence="1 7">Cytoplasm</location>
        <location evidence="1 7">Cytoskeleton</location>
    </subcellularLocation>
</comment>
<feature type="region of interest" description="Disordered" evidence="9">
    <location>
        <begin position="312"/>
        <end position="370"/>
    </location>
</feature>
<proteinExistence type="inferred from homology"/>
<comment type="similarity">
    <text evidence="7">Belongs to the WD repeat KATNB1 family.</text>
</comment>
<dbReference type="PANTHER" id="PTHR19845:SF0">
    <property type="entry name" value="KATANIN P80 WD40 REPEAT-CONTAINING SUBUNIT B1"/>
    <property type="match status" value="1"/>
</dbReference>
<dbReference type="GO" id="GO:0051013">
    <property type="term" value="P:microtubule severing"/>
    <property type="evidence" value="ECO:0007669"/>
    <property type="project" value="UniProtKB-UniRule"/>
</dbReference>
<evidence type="ECO:0000313" key="12">
    <source>
        <dbReference type="EMBL" id="KAF0739271.1"/>
    </source>
</evidence>
<evidence type="ECO:0000256" key="4">
    <source>
        <dbReference type="ARBA" id="ARBA00022701"/>
    </source>
</evidence>
<dbReference type="PRINTS" id="PR00320">
    <property type="entry name" value="GPROTEINBRPT"/>
</dbReference>
<keyword evidence="3 8" id="KW-0853">WD repeat</keyword>
<dbReference type="GO" id="GO:0008352">
    <property type="term" value="C:katanin complex"/>
    <property type="evidence" value="ECO:0007669"/>
    <property type="project" value="InterPro"/>
</dbReference>
<dbReference type="InterPro" id="IPR019775">
    <property type="entry name" value="WD40_repeat_CS"/>
</dbReference>
<dbReference type="InterPro" id="IPR059157">
    <property type="entry name" value="WDR36-Utp21_N"/>
</dbReference>
<dbReference type="SUPFAM" id="SSF50978">
    <property type="entry name" value="WD40 repeat-like"/>
    <property type="match status" value="1"/>
</dbReference>
<dbReference type="GO" id="GO:0005737">
    <property type="term" value="C:cytoplasm"/>
    <property type="evidence" value="ECO:0007669"/>
    <property type="project" value="UniProtKB-UniRule"/>
</dbReference>
<dbReference type="Pfam" id="PF25171">
    <property type="entry name" value="Beta-prop_WDR36-Utp21_1st"/>
    <property type="match status" value="1"/>
</dbReference>
<feature type="repeat" description="WD" evidence="8">
    <location>
        <begin position="52"/>
        <end position="93"/>
    </location>
</feature>
<dbReference type="Pfam" id="PF13925">
    <property type="entry name" value="Katanin_con80"/>
    <property type="match status" value="1"/>
</dbReference>
<dbReference type="PROSITE" id="PS50082">
    <property type="entry name" value="WD_REPEATS_2"/>
    <property type="match status" value="5"/>
</dbReference>
<dbReference type="Proteomes" id="UP000481153">
    <property type="component" value="Unassembled WGS sequence"/>
</dbReference>
<evidence type="ECO:0000256" key="9">
    <source>
        <dbReference type="SAM" id="MobiDB-lite"/>
    </source>
</evidence>
<feature type="region of interest" description="Disordered" evidence="9">
    <location>
        <begin position="391"/>
        <end position="412"/>
    </location>
</feature>
<evidence type="ECO:0000256" key="6">
    <source>
        <dbReference type="ARBA" id="ARBA00023212"/>
    </source>
</evidence>
<organism evidence="12 13">
    <name type="scientific">Aphanomyces euteiches</name>
    <dbReference type="NCBI Taxonomy" id="100861"/>
    <lineage>
        <taxon>Eukaryota</taxon>
        <taxon>Sar</taxon>
        <taxon>Stramenopiles</taxon>
        <taxon>Oomycota</taxon>
        <taxon>Saprolegniomycetes</taxon>
        <taxon>Saprolegniales</taxon>
        <taxon>Verrucalvaceae</taxon>
        <taxon>Aphanomyces</taxon>
    </lineage>
</organism>
<dbReference type="InterPro" id="IPR026962">
    <property type="entry name" value="KTNB1"/>
</dbReference>
<keyword evidence="13" id="KW-1185">Reference proteome</keyword>
<accession>A0A6G0XGL9</accession>
<dbReference type="PROSITE" id="PS50294">
    <property type="entry name" value="WD_REPEATS_REGION"/>
    <property type="match status" value="5"/>
</dbReference>
<comment type="caution">
    <text evidence="12">The sequence shown here is derived from an EMBL/GenBank/DDBJ whole genome shotgun (WGS) entry which is preliminary data.</text>
</comment>
<dbReference type="InterPro" id="IPR020472">
    <property type="entry name" value="WD40_PAC1"/>
</dbReference>
<feature type="repeat" description="WD" evidence="8">
    <location>
        <begin position="7"/>
        <end position="49"/>
    </location>
</feature>
<dbReference type="GO" id="GO:0008017">
    <property type="term" value="F:microtubule binding"/>
    <property type="evidence" value="ECO:0007669"/>
    <property type="project" value="UniProtKB-UniRule"/>
</dbReference>
<dbReference type="PROSITE" id="PS00678">
    <property type="entry name" value="WD_REPEATS_1"/>
    <property type="match status" value="3"/>
</dbReference>
<dbReference type="PANTHER" id="PTHR19845">
    <property type="entry name" value="KATANIN P80 SUBUNIT"/>
    <property type="match status" value="1"/>
</dbReference>
<feature type="repeat" description="WD" evidence="8">
    <location>
        <begin position="178"/>
        <end position="212"/>
    </location>
</feature>
<feature type="compositionally biased region" description="Low complexity" evidence="9">
    <location>
        <begin position="315"/>
        <end position="325"/>
    </location>
</feature>
<evidence type="ECO:0000313" key="13">
    <source>
        <dbReference type="Proteomes" id="UP000481153"/>
    </source>
</evidence>
<feature type="domain" description="Katanin p80 subunit C-terminal" evidence="10">
    <location>
        <begin position="429"/>
        <end position="584"/>
    </location>
</feature>
<dbReference type="InterPro" id="IPR001680">
    <property type="entry name" value="WD40_rpt"/>
</dbReference>
<feature type="compositionally biased region" description="Pro residues" evidence="9">
    <location>
        <begin position="354"/>
        <end position="366"/>
    </location>
</feature>
<dbReference type="SMART" id="SM00320">
    <property type="entry name" value="WD40"/>
    <property type="match status" value="5"/>
</dbReference>
<dbReference type="CDD" id="cd00200">
    <property type="entry name" value="WD40"/>
    <property type="match status" value="1"/>
</dbReference>
<dbReference type="InterPro" id="IPR015943">
    <property type="entry name" value="WD40/YVTN_repeat-like_dom_sf"/>
</dbReference>
<dbReference type="FunFam" id="2.130.10.10:FF:000462">
    <property type="entry name" value="Katanin p80 WD40 repeat-containing subunit B1"/>
    <property type="match status" value="1"/>
</dbReference>
<evidence type="ECO:0000259" key="10">
    <source>
        <dbReference type="Pfam" id="PF13925"/>
    </source>
</evidence>
<dbReference type="EMBL" id="VJMJ01000065">
    <property type="protein sequence ID" value="KAF0739271.1"/>
    <property type="molecule type" value="Genomic_DNA"/>
</dbReference>